<dbReference type="EMBL" id="UXUI01007522">
    <property type="protein sequence ID" value="VDD88012.1"/>
    <property type="molecule type" value="Genomic_DNA"/>
</dbReference>
<evidence type="ECO:0000313" key="2">
    <source>
        <dbReference type="Proteomes" id="UP000274131"/>
    </source>
</evidence>
<reference evidence="3" key="1">
    <citation type="submission" date="2017-02" db="UniProtKB">
        <authorList>
            <consortium name="WormBaseParasite"/>
        </authorList>
    </citation>
    <scope>IDENTIFICATION</scope>
</reference>
<proteinExistence type="predicted"/>
<name>A0A0N4V0K1_ENTVE</name>
<dbReference type="AlphaFoldDB" id="A0A0N4V0K1"/>
<evidence type="ECO:0000313" key="3">
    <source>
        <dbReference type="WBParaSite" id="EVEC_0000344701-mRNA-1"/>
    </source>
</evidence>
<accession>A0A0N4V0K1</accession>
<dbReference type="Proteomes" id="UP000274131">
    <property type="component" value="Unassembled WGS sequence"/>
</dbReference>
<keyword evidence="2" id="KW-1185">Reference proteome</keyword>
<dbReference type="WBParaSite" id="EVEC_0000344701-mRNA-1">
    <property type="protein sequence ID" value="EVEC_0000344701-mRNA-1"/>
    <property type="gene ID" value="EVEC_0000344701"/>
</dbReference>
<protein>
    <submittedName>
        <fullName evidence="3">Transmembrane 9 superfamily member</fullName>
    </submittedName>
</protein>
<sequence>MLGRDDTLIMNWKTGNEPVVGYENLSSFCSKYSGSLLMYKDDGDFELVTEGIYEHHGLNVLPIKFIRWKFPNVDDYFIRRRINGNERSDASFAIPNCVVEKYFDEMGGNPPYSTFIRKTAAKAKAIVLEETCEEVDHMEIVLPMMTPFVRPKDRLFTLILILSALATQGLF</sequence>
<organism evidence="3">
    <name type="scientific">Enterobius vermicularis</name>
    <name type="common">Human pinworm</name>
    <dbReference type="NCBI Taxonomy" id="51028"/>
    <lineage>
        <taxon>Eukaryota</taxon>
        <taxon>Metazoa</taxon>
        <taxon>Ecdysozoa</taxon>
        <taxon>Nematoda</taxon>
        <taxon>Chromadorea</taxon>
        <taxon>Rhabditida</taxon>
        <taxon>Spirurina</taxon>
        <taxon>Oxyuridomorpha</taxon>
        <taxon>Oxyuroidea</taxon>
        <taxon>Oxyuridae</taxon>
        <taxon>Enterobius</taxon>
    </lineage>
</organism>
<reference evidence="1 2" key="2">
    <citation type="submission" date="2018-10" db="EMBL/GenBank/DDBJ databases">
        <authorList>
            <consortium name="Pathogen Informatics"/>
        </authorList>
    </citation>
    <scope>NUCLEOTIDE SEQUENCE [LARGE SCALE GENOMIC DNA]</scope>
</reference>
<gene>
    <name evidence="1" type="ORF">EVEC_LOCUS3155</name>
</gene>
<evidence type="ECO:0000313" key="1">
    <source>
        <dbReference type="EMBL" id="VDD88012.1"/>
    </source>
</evidence>